<sequence>MKMAYGSSKTIGYDVALCLACFYCCWMMCKSLSLSSSRQSMMCL</sequence>
<dbReference type="Gramene" id="mRNA:HanXRQr2_Chr09g0388041">
    <property type="protein sequence ID" value="mRNA:HanXRQr2_Chr09g0388041"/>
    <property type="gene ID" value="HanXRQr2_Chr09g0388041"/>
</dbReference>
<gene>
    <name evidence="1" type="ORF">HanXRQr2_Chr09g0388041</name>
</gene>
<evidence type="ECO:0000313" key="2">
    <source>
        <dbReference type="Proteomes" id="UP000215914"/>
    </source>
</evidence>
<proteinExistence type="predicted"/>
<organism evidence="1 2">
    <name type="scientific">Helianthus annuus</name>
    <name type="common">Common sunflower</name>
    <dbReference type="NCBI Taxonomy" id="4232"/>
    <lineage>
        <taxon>Eukaryota</taxon>
        <taxon>Viridiplantae</taxon>
        <taxon>Streptophyta</taxon>
        <taxon>Embryophyta</taxon>
        <taxon>Tracheophyta</taxon>
        <taxon>Spermatophyta</taxon>
        <taxon>Magnoliopsida</taxon>
        <taxon>eudicotyledons</taxon>
        <taxon>Gunneridae</taxon>
        <taxon>Pentapetalae</taxon>
        <taxon>asterids</taxon>
        <taxon>campanulids</taxon>
        <taxon>Asterales</taxon>
        <taxon>Asteraceae</taxon>
        <taxon>Asteroideae</taxon>
        <taxon>Heliantheae alliance</taxon>
        <taxon>Heliantheae</taxon>
        <taxon>Helianthus</taxon>
    </lineage>
</organism>
<dbReference type="Proteomes" id="UP000215914">
    <property type="component" value="Unassembled WGS sequence"/>
</dbReference>
<name>A0A9K3I5U4_HELAN</name>
<dbReference type="AlphaFoldDB" id="A0A9K3I5U4"/>
<protein>
    <submittedName>
        <fullName evidence="1">Uncharacterized protein</fullName>
    </submittedName>
</protein>
<reference evidence="1" key="1">
    <citation type="journal article" date="2017" name="Nature">
        <title>The sunflower genome provides insights into oil metabolism, flowering and Asterid evolution.</title>
        <authorList>
            <person name="Badouin H."/>
            <person name="Gouzy J."/>
            <person name="Grassa C.J."/>
            <person name="Murat F."/>
            <person name="Staton S.E."/>
            <person name="Cottret L."/>
            <person name="Lelandais-Briere C."/>
            <person name="Owens G.L."/>
            <person name="Carrere S."/>
            <person name="Mayjonade B."/>
            <person name="Legrand L."/>
            <person name="Gill N."/>
            <person name="Kane N.C."/>
            <person name="Bowers J.E."/>
            <person name="Hubner S."/>
            <person name="Bellec A."/>
            <person name="Berard A."/>
            <person name="Berges H."/>
            <person name="Blanchet N."/>
            <person name="Boniface M.C."/>
            <person name="Brunel D."/>
            <person name="Catrice O."/>
            <person name="Chaidir N."/>
            <person name="Claudel C."/>
            <person name="Donnadieu C."/>
            <person name="Faraut T."/>
            <person name="Fievet G."/>
            <person name="Helmstetter N."/>
            <person name="King M."/>
            <person name="Knapp S.J."/>
            <person name="Lai Z."/>
            <person name="Le Paslier M.C."/>
            <person name="Lippi Y."/>
            <person name="Lorenzon L."/>
            <person name="Mandel J.R."/>
            <person name="Marage G."/>
            <person name="Marchand G."/>
            <person name="Marquand E."/>
            <person name="Bret-Mestries E."/>
            <person name="Morien E."/>
            <person name="Nambeesan S."/>
            <person name="Nguyen T."/>
            <person name="Pegot-Espagnet P."/>
            <person name="Pouilly N."/>
            <person name="Raftis F."/>
            <person name="Sallet E."/>
            <person name="Schiex T."/>
            <person name="Thomas J."/>
            <person name="Vandecasteele C."/>
            <person name="Vares D."/>
            <person name="Vear F."/>
            <person name="Vautrin S."/>
            <person name="Crespi M."/>
            <person name="Mangin B."/>
            <person name="Burke J.M."/>
            <person name="Salse J."/>
            <person name="Munos S."/>
            <person name="Vincourt P."/>
            <person name="Rieseberg L.H."/>
            <person name="Langlade N.B."/>
        </authorList>
    </citation>
    <scope>NUCLEOTIDE SEQUENCE</scope>
    <source>
        <tissue evidence="1">Leaves</tissue>
    </source>
</reference>
<reference evidence="1" key="2">
    <citation type="submission" date="2020-06" db="EMBL/GenBank/DDBJ databases">
        <title>Helianthus annuus Genome sequencing and assembly Release 2.</title>
        <authorList>
            <person name="Gouzy J."/>
            <person name="Langlade N."/>
            <person name="Munos S."/>
        </authorList>
    </citation>
    <scope>NUCLEOTIDE SEQUENCE</scope>
    <source>
        <tissue evidence="1">Leaves</tissue>
    </source>
</reference>
<comment type="caution">
    <text evidence="1">The sequence shown here is derived from an EMBL/GenBank/DDBJ whole genome shotgun (WGS) entry which is preliminary data.</text>
</comment>
<keyword evidence="2" id="KW-1185">Reference proteome</keyword>
<dbReference type="EMBL" id="MNCJ02000324">
    <property type="protein sequence ID" value="KAF5790858.1"/>
    <property type="molecule type" value="Genomic_DNA"/>
</dbReference>
<evidence type="ECO:0000313" key="1">
    <source>
        <dbReference type="EMBL" id="KAF5790858.1"/>
    </source>
</evidence>
<accession>A0A9K3I5U4</accession>